<dbReference type="Gene3D" id="1.20.140.40">
    <property type="entry name" value="Invertase/pectin methylesterase inhibitor family protein"/>
    <property type="match status" value="1"/>
</dbReference>
<sequence length="197" mass="21228">MLRKSVLLLALLLGLVGAARPHIRHGQRISKLSGDALVEAACHGGGGDEADCVSTLKSASPNQKAEANALAYFALRFVENHAENITDSIQKLNAVPDFDPLLQSALTDCMDQYESLDDMIEDANDAVASRSYPDAQKFIIAALSSVELCSSQLKASNFEGNTDNNNAQNVRMARDLTKYVVLHKKLLSAALNILTVD</sequence>
<proteinExistence type="inferred from homology"/>
<evidence type="ECO:0000313" key="7">
    <source>
        <dbReference type="Proteomes" id="UP001567538"/>
    </source>
</evidence>
<protein>
    <recommendedName>
        <fullName evidence="5">Pectinesterase inhibitor domain-containing protein</fullName>
    </recommendedName>
</protein>
<accession>A0ABD1HD55</accession>
<dbReference type="SUPFAM" id="SSF101148">
    <property type="entry name" value="Plant invertase/pectin methylesterase inhibitor"/>
    <property type="match status" value="1"/>
</dbReference>
<dbReference type="NCBIfam" id="TIGR01614">
    <property type="entry name" value="PME_inhib"/>
    <property type="match status" value="1"/>
</dbReference>
<feature type="signal peptide" evidence="4">
    <location>
        <begin position="1"/>
        <end position="18"/>
    </location>
</feature>
<reference evidence="6 7" key="1">
    <citation type="submission" date="2024-06" db="EMBL/GenBank/DDBJ databases">
        <title>A chromosome level genome sequence of Diviner's sage (Salvia divinorum).</title>
        <authorList>
            <person name="Ford S.A."/>
            <person name="Ro D.-K."/>
            <person name="Ness R.W."/>
            <person name="Phillips M.A."/>
        </authorList>
    </citation>
    <scope>NUCLEOTIDE SEQUENCE [LARGE SCALE GENOMIC DNA]</scope>
    <source>
        <strain evidence="6">SAF-2024a</strain>
        <tissue evidence="6">Leaf</tissue>
    </source>
</reference>
<dbReference type="PANTHER" id="PTHR35357:SF8">
    <property type="entry name" value="OS01G0111000 PROTEIN"/>
    <property type="match status" value="1"/>
</dbReference>
<keyword evidence="1 4" id="KW-0732">Signal</keyword>
<feature type="chain" id="PRO_5044867115" description="Pectinesterase inhibitor domain-containing protein" evidence="4">
    <location>
        <begin position="19"/>
        <end position="197"/>
    </location>
</feature>
<dbReference type="Pfam" id="PF04043">
    <property type="entry name" value="PMEI"/>
    <property type="match status" value="1"/>
</dbReference>
<gene>
    <name evidence="6" type="ORF">AAHA92_13756</name>
</gene>
<evidence type="ECO:0000259" key="5">
    <source>
        <dbReference type="SMART" id="SM00856"/>
    </source>
</evidence>
<dbReference type="EMBL" id="JBEAFC010000006">
    <property type="protein sequence ID" value="KAL1553029.1"/>
    <property type="molecule type" value="Genomic_DNA"/>
</dbReference>
<evidence type="ECO:0000256" key="3">
    <source>
        <dbReference type="ARBA" id="ARBA00038471"/>
    </source>
</evidence>
<dbReference type="AlphaFoldDB" id="A0ABD1HD55"/>
<dbReference type="Proteomes" id="UP001567538">
    <property type="component" value="Unassembled WGS sequence"/>
</dbReference>
<dbReference type="InterPro" id="IPR035513">
    <property type="entry name" value="Invertase/methylesterase_inhib"/>
</dbReference>
<feature type="domain" description="Pectinesterase inhibitor" evidence="5">
    <location>
        <begin position="33"/>
        <end position="193"/>
    </location>
</feature>
<evidence type="ECO:0000313" key="6">
    <source>
        <dbReference type="EMBL" id="KAL1553029.1"/>
    </source>
</evidence>
<keyword evidence="7" id="KW-1185">Reference proteome</keyword>
<dbReference type="SMART" id="SM00856">
    <property type="entry name" value="PMEI"/>
    <property type="match status" value="1"/>
</dbReference>
<evidence type="ECO:0000256" key="4">
    <source>
        <dbReference type="SAM" id="SignalP"/>
    </source>
</evidence>
<evidence type="ECO:0000256" key="1">
    <source>
        <dbReference type="ARBA" id="ARBA00022729"/>
    </source>
</evidence>
<evidence type="ECO:0000256" key="2">
    <source>
        <dbReference type="ARBA" id="ARBA00023157"/>
    </source>
</evidence>
<comment type="caution">
    <text evidence="6">The sequence shown here is derived from an EMBL/GenBank/DDBJ whole genome shotgun (WGS) entry which is preliminary data.</text>
</comment>
<dbReference type="PANTHER" id="PTHR35357">
    <property type="entry name" value="OS02G0537100 PROTEIN"/>
    <property type="match status" value="1"/>
</dbReference>
<organism evidence="6 7">
    <name type="scientific">Salvia divinorum</name>
    <name type="common">Maria pastora</name>
    <name type="synonym">Diviner's sage</name>
    <dbReference type="NCBI Taxonomy" id="28513"/>
    <lineage>
        <taxon>Eukaryota</taxon>
        <taxon>Viridiplantae</taxon>
        <taxon>Streptophyta</taxon>
        <taxon>Embryophyta</taxon>
        <taxon>Tracheophyta</taxon>
        <taxon>Spermatophyta</taxon>
        <taxon>Magnoliopsida</taxon>
        <taxon>eudicotyledons</taxon>
        <taxon>Gunneridae</taxon>
        <taxon>Pentapetalae</taxon>
        <taxon>asterids</taxon>
        <taxon>lamiids</taxon>
        <taxon>Lamiales</taxon>
        <taxon>Lamiaceae</taxon>
        <taxon>Nepetoideae</taxon>
        <taxon>Mentheae</taxon>
        <taxon>Salviinae</taxon>
        <taxon>Salvia</taxon>
        <taxon>Salvia subgen. Calosphace</taxon>
    </lineage>
</organism>
<comment type="similarity">
    <text evidence="3">Belongs to the PMEI family.</text>
</comment>
<dbReference type="InterPro" id="IPR006501">
    <property type="entry name" value="Pectinesterase_inhib_dom"/>
</dbReference>
<name>A0ABD1HD55_SALDI</name>
<keyword evidence="2" id="KW-1015">Disulfide bond</keyword>